<protein>
    <submittedName>
        <fullName evidence="1 3">Uncharacterized protein</fullName>
    </submittedName>
</protein>
<sequence>MEIYENATQWQKFKNVTYLGNRTPDVKITKQHLYHCAIQATGRVPCTAVVSSTLWTPNHYTLLLVCPKDSAKTKHALYCYYYLEDGDSSYSIRSCRSGVPFRQFPYKTALLYKKGDMHDIGNCCSICLLSVVYKLFTQVILNRINRTNRDAAGAHLSKSIINGTIGDTCDMSSK</sequence>
<accession>A0A3P8DM06</accession>
<gene>
    <name evidence="1" type="ORF">HPBE_LOCUS22795</name>
</gene>
<reference evidence="3" key="2">
    <citation type="submission" date="2019-09" db="UniProtKB">
        <authorList>
            <consortium name="WormBaseParasite"/>
        </authorList>
    </citation>
    <scope>IDENTIFICATION</scope>
</reference>
<dbReference type="Proteomes" id="UP000050761">
    <property type="component" value="Unassembled WGS sequence"/>
</dbReference>
<evidence type="ECO:0000313" key="3">
    <source>
        <dbReference type="WBParaSite" id="HPBE_0002279601-mRNA-1"/>
    </source>
</evidence>
<accession>A0A183GJE7</accession>
<keyword evidence="2" id="KW-1185">Reference proteome</keyword>
<dbReference type="OrthoDB" id="5806211at2759"/>
<dbReference type="EMBL" id="UZAH01034369">
    <property type="protein sequence ID" value="VDP34778.1"/>
    <property type="molecule type" value="Genomic_DNA"/>
</dbReference>
<organism evidence="2 3">
    <name type="scientific">Heligmosomoides polygyrus</name>
    <name type="common">Parasitic roundworm</name>
    <dbReference type="NCBI Taxonomy" id="6339"/>
    <lineage>
        <taxon>Eukaryota</taxon>
        <taxon>Metazoa</taxon>
        <taxon>Ecdysozoa</taxon>
        <taxon>Nematoda</taxon>
        <taxon>Chromadorea</taxon>
        <taxon>Rhabditida</taxon>
        <taxon>Rhabditina</taxon>
        <taxon>Rhabditomorpha</taxon>
        <taxon>Strongyloidea</taxon>
        <taxon>Heligmosomidae</taxon>
        <taxon>Heligmosomoides</taxon>
    </lineage>
</organism>
<dbReference type="WBParaSite" id="HPBE_0002279601-mRNA-1">
    <property type="protein sequence ID" value="HPBE_0002279601-mRNA-1"/>
    <property type="gene ID" value="HPBE_0002279601"/>
</dbReference>
<evidence type="ECO:0000313" key="2">
    <source>
        <dbReference type="Proteomes" id="UP000050761"/>
    </source>
</evidence>
<name>A0A183GJE7_HELPZ</name>
<evidence type="ECO:0000313" key="1">
    <source>
        <dbReference type="EMBL" id="VDP34778.1"/>
    </source>
</evidence>
<dbReference type="AlphaFoldDB" id="A0A183GJE7"/>
<reference evidence="1 2" key="1">
    <citation type="submission" date="2018-11" db="EMBL/GenBank/DDBJ databases">
        <authorList>
            <consortium name="Pathogen Informatics"/>
        </authorList>
    </citation>
    <scope>NUCLEOTIDE SEQUENCE [LARGE SCALE GENOMIC DNA]</scope>
</reference>
<proteinExistence type="predicted"/>